<dbReference type="AlphaFoldDB" id="A0A3S6QNT7"/>
<evidence type="ECO:0000259" key="8">
    <source>
        <dbReference type="PROSITE" id="PS50850"/>
    </source>
</evidence>
<feature type="transmembrane region" description="Helical" evidence="7">
    <location>
        <begin position="7"/>
        <end position="29"/>
    </location>
</feature>
<dbReference type="Proteomes" id="UP000314960">
    <property type="component" value="Chromosome"/>
</dbReference>
<keyword evidence="2" id="KW-0813">Transport</keyword>
<evidence type="ECO:0000256" key="1">
    <source>
        <dbReference type="ARBA" id="ARBA00004651"/>
    </source>
</evidence>
<dbReference type="SUPFAM" id="SSF103473">
    <property type="entry name" value="MFS general substrate transporter"/>
    <property type="match status" value="1"/>
</dbReference>
<keyword evidence="3" id="KW-1003">Cell membrane</keyword>
<sequence>MKNKSTLFASMFVNMGIGLIMPITTLFIHERLKQSLIVAGYVLMAFSIAMVVGNIIGGFLLDRWKVKQTHYLGGALVCISLVMIIIWPLWPLYAFLVTLYGLGLGILNSAVNGYIAYLQKEDTNIFTNAYWLANIGMGISTFISGTLYTIGIREVFLSSLILFSVTLVIIALNFNSIEHSELKKENKQFNLSENTVSIRSLVIICLVIIFIWIGYEQWNSNISVLMLSKNISVQKYSFLFTISTFEIVIFQPLLRPVFKSNFENERLRVVVGVFMFALSYLIILDATTYWRFILGITVLSIGDVLALTTIPALINRYANDNNRASIQSISSTAGSVGRAIGPLAGGYMISQTNYNFTFIVIFVGHVMLLPLLLLLKNTSKHIN</sequence>
<keyword evidence="6 7" id="KW-0472">Membrane</keyword>
<evidence type="ECO:0000256" key="6">
    <source>
        <dbReference type="ARBA" id="ARBA00023136"/>
    </source>
</evidence>
<feature type="transmembrane region" description="Helical" evidence="7">
    <location>
        <begin position="35"/>
        <end position="59"/>
    </location>
</feature>
<feature type="domain" description="Major facilitator superfamily (MFS) profile" evidence="8">
    <location>
        <begin position="159"/>
        <end position="383"/>
    </location>
</feature>
<dbReference type="InterPro" id="IPR020846">
    <property type="entry name" value="MFS_dom"/>
</dbReference>
<reference evidence="9 10" key="1">
    <citation type="submission" date="2016-11" db="EMBL/GenBank/DDBJ databases">
        <title>Interaction between Lactobacillus species and yeast in water kefir.</title>
        <authorList>
            <person name="Behr J."/>
            <person name="Xu D."/>
            <person name="Vogel R.F."/>
        </authorList>
    </citation>
    <scope>NUCLEOTIDE SEQUENCE [LARGE SCALE GENOMIC DNA]</scope>
    <source>
        <strain evidence="9 10">TMW 1.1822</strain>
    </source>
</reference>
<accession>A0A3S6QNT7</accession>
<feature type="transmembrane region" description="Helical" evidence="7">
    <location>
        <begin position="266"/>
        <end position="283"/>
    </location>
</feature>
<protein>
    <submittedName>
        <fullName evidence="9">MFS transporter</fullName>
    </submittedName>
</protein>
<dbReference type="EMBL" id="CP018176">
    <property type="protein sequence ID" value="AUJ29664.1"/>
    <property type="molecule type" value="Genomic_DNA"/>
</dbReference>
<dbReference type="GO" id="GO:0022857">
    <property type="term" value="F:transmembrane transporter activity"/>
    <property type="evidence" value="ECO:0007669"/>
    <property type="project" value="InterPro"/>
</dbReference>
<evidence type="ECO:0000313" key="9">
    <source>
        <dbReference type="EMBL" id="AUJ29664.1"/>
    </source>
</evidence>
<feature type="transmembrane region" description="Helical" evidence="7">
    <location>
        <begin position="96"/>
        <end position="117"/>
    </location>
</feature>
<evidence type="ECO:0000313" key="10">
    <source>
        <dbReference type="Proteomes" id="UP000314960"/>
    </source>
</evidence>
<comment type="subcellular location">
    <subcellularLocation>
        <location evidence="1">Cell membrane</location>
        <topology evidence="1">Multi-pass membrane protein</topology>
    </subcellularLocation>
</comment>
<feature type="transmembrane region" description="Helical" evidence="7">
    <location>
        <begin position="235"/>
        <end position="254"/>
    </location>
</feature>
<feature type="transmembrane region" description="Helical" evidence="7">
    <location>
        <begin position="196"/>
        <end position="215"/>
    </location>
</feature>
<name>A0A3S6QNT7_9LACO</name>
<feature type="transmembrane region" description="Helical" evidence="7">
    <location>
        <begin position="71"/>
        <end position="90"/>
    </location>
</feature>
<dbReference type="InterPro" id="IPR050171">
    <property type="entry name" value="MFS_Transporters"/>
</dbReference>
<dbReference type="KEGG" id="lhw:BSQ49_05305"/>
<feature type="transmembrane region" description="Helical" evidence="7">
    <location>
        <begin position="129"/>
        <end position="150"/>
    </location>
</feature>
<dbReference type="InterPro" id="IPR036259">
    <property type="entry name" value="MFS_trans_sf"/>
</dbReference>
<dbReference type="Pfam" id="PF07690">
    <property type="entry name" value="MFS_1"/>
    <property type="match status" value="1"/>
</dbReference>
<dbReference type="GO" id="GO:0005886">
    <property type="term" value="C:plasma membrane"/>
    <property type="evidence" value="ECO:0007669"/>
    <property type="project" value="UniProtKB-SubCell"/>
</dbReference>
<keyword evidence="5 7" id="KW-1133">Transmembrane helix</keyword>
<dbReference type="PROSITE" id="PS50850">
    <property type="entry name" value="MFS"/>
    <property type="match status" value="1"/>
</dbReference>
<evidence type="ECO:0000256" key="2">
    <source>
        <dbReference type="ARBA" id="ARBA00022448"/>
    </source>
</evidence>
<feature type="transmembrane region" description="Helical" evidence="7">
    <location>
        <begin position="356"/>
        <end position="375"/>
    </location>
</feature>
<dbReference type="InterPro" id="IPR011701">
    <property type="entry name" value="MFS"/>
</dbReference>
<feature type="transmembrane region" description="Helical" evidence="7">
    <location>
        <begin position="156"/>
        <end position="175"/>
    </location>
</feature>
<evidence type="ECO:0000256" key="7">
    <source>
        <dbReference type="SAM" id="Phobius"/>
    </source>
</evidence>
<dbReference type="PANTHER" id="PTHR23517:SF10">
    <property type="entry name" value="MAJOR FACILITATOR SUPERFAMILY (MFS) PROFILE DOMAIN-CONTAINING PROTEIN"/>
    <property type="match status" value="1"/>
</dbReference>
<dbReference type="PANTHER" id="PTHR23517">
    <property type="entry name" value="RESISTANCE PROTEIN MDTM, PUTATIVE-RELATED-RELATED"/>
    <property type="match status" value="1"/>
</dbReference>
<evidence type="ECO:0000256" key="3">
    <source>
        <dbReference type="ARBA" id="ARBA00022475"/>
    </source>
</evidence>
<organism evidence="9 10">
    <name type="scientific">Liquorilactobacillus hordei</name>
    <dbReference type="NCBI Taxonomy" id="468911"/>
    <lineage>
        <taxon>Bacteria</taxon>
        <taxon>Bacillati</taxon>
        <taxon>Bacillota</taxon>
        <taxon>Bacilli</taxon>
        <taxon>Lactobacillales</taxon>
        <taxon>Lactobacillaceae</taxon>
        <taxon>Liquorilactobacillus</taxon>
    </lineage>
</organism>
<evidence type="ECO:0000256" key="4">
    <source>
        <dbReference type="ARBA" id="ARBA00022692"/>
    </source>
</evidence>
<keyword evidence="4 7" id="KW-0812">Transmembrane</keyword>
<gene>
    <name evidence="9" type="ORF">BSQ49_05305</name>
</gene>
<feature type="transmembrane region" description="Helical" evidence="7">
    <location>
        <begin position="289"/>
        <end position="314"/>
    </location>
</feature>
<dbReference type="Gene3D" id="1.20.1250.20">
    <property type="entry name" value="MFS general substrate transporter like domains"/>
    <property type="match status" value="2"/>
</dbReference>
<evidence type="ECO:0000256" key="5">
    <source>
        <dbReference type="ARBA" id="ARBA00022989"/>
    </source>
</evidence>
<proteinExistence type="predicted"/>